<accession>A0ABU6XQ09</accession>
<gene>
    <name evidence="1" type="ORF">PIB30_071513</name>
</gene>
<comment type="caution">
    <text evidence="1">The sequence shown here is derived from an EMBL/GenBank/DDBJ whole genome shotgun (WGS) entry which is preliminary data.</text>
</comment>
<dbReference type="EMBL" id="JASCZI010212276">
    <property type="protein sequence ID" value="MED6198948.1"/>
    <property type="molecule type" value="Genomic_DNA"/>
</dbReference>
<evidence type="ECO:0000313" key="2">
    <source>
        <dbReference type="Proteomes" id="UP001341840"/>
    </source>
</evidence>
<reference evidence="1 2" key="1">
    <citation type="journal article" date="2023" name="Plants (Basel)">
        <title>Bridging the Gap: Combining Genomics and Transcriptomics Approaches to Understand Stylosanthes scabra, an Orphan Legume from the Brazilian Caatinga.</title>
        <authorList>
            <person name="Ferreira-Neto J.R.C."/>
            <person name="da Silva M.D."/>
            <person name="Binneck E."/>
            <person name="de Melo N.F."/>
            <person name="da Silva R.H."/>
            <person name="de Melo A.L.T.M."/>
            <person name="Pandolfi V."/>
            <person name="Bustamante F.O."/>
            <person name="Brasileiro-Vidal A.C."/>
            <person name="Benko-Iseppon A.M."/>
        </authorList>
    </citation>
    <scope>NUCLEOTIDE SEQUENCE [LARGE SCALE GENOMIC DNA]</scope>
    <source>
        <tissue evidence="1">Leaves</tissue>
    </source>
</reference>
<name>A0ABU6XQ09_9FABA</name>
<evidence type="ECO:0000313" key="1">
    <source>
        <dbReference type="EMBL" id="MED6198948.1"/>
    </source>
</evidence>
<feature type="non-terminal residue" evidence="1">
    <location>
        <position position="1"/>
    </location>
</feature>
<protein>
    <submittedName>
        <fullName evidence="1">Uncharacterized protein</fullName>
    </submittedName>
</protein>
<organism evidence="1 2">
    <name type="scientific">Stylosanthes scabra</name>
    <dbReference type="NCBI Taxonomy" id="79078"/>
    <lineage>
        <taxon>Eukaryota</taxon>
        <taxon>Viridiplantae</taxon>
        <taxon>Streptophyta</taxon>
        <taxon>Embryophyta</taxon>
        <taxon>Tracheophyta</taxon>
        <taxon>Spermatophyta</taxon>
        <taxon>Magnoliopsida</taxon>
        <taxon>eudicotyledons</taxon>
        <taxon>Gunneridae</taxon>
        <taxon>Pentapetalae</taxon>
        <taxon>rosids</taxon>
        <taxon>fabids</taxon>
        <taxon>Fabales</taxon>
        <taxon>Fabaceae</taxon>
        <taxon>Papilionoideae</taxon>
        <taxon>50 kb inversion clade</taxon>
        <taxon>dalbergioids sensu lato</taxon>
        <taxon>Dalbergieae</taxon>
        <taxon>Pterocarpus clade</taxon>
        <taxon>Stylosanthes</taxon>
    </lineage>
</organism>
<proteinExistence type="predicted"/>
<keyword evidence="2" id="KW-1185">Reference proteome</keyword>
<sequence length="177" mass="19865">EFRTRNDILYARSNINIVGYSNMWPTDEKASLNTLAKHLTFCNNPDVFTLAGIIEGLSISQEESGSGSLVTLQEFQSQFLNASISYPTQSLAQDTDPWGGPLSQDPYKYEDEPRGRVYPVLPSPTHVDAGLTEEEDALLSIYEGGEYNIPKYDYSIGYDEEYTDVTTDHEPITKYSL</sequence>
<dbReference type="Proteomes" id="UP001341840">
    <property type="component" value="Unassembled WGS sequence"/>
</dbReference>